<protein>
    <submittedName>
        <fullName evidence="2">Transcriptional regulator</fullName>
    </submittedName>
</protein>
<sequence>MANRIDQAARDYRKLRALVPLGPVRTKKDYERAVALLDALLDEIGENERHPMAELAEAISVFVEKYEDEHVPVPTAKPAAALKYLMQEHGLRQSDLPEIGSQGVVSEVLAGKRVLNTRQIRRLAKRFGVSPAVFV</sequence>
<name>A0A1F6TB48_9PROT</name>
<gene>
    <name evidence="2" type="ORF">A2V92_04830</name>
</gene>
<accession>A0A1F6TB48</accession>
<dbReference type="Proteomes" id="UP000179344">
    <property type="component" value="Unassembled WGS sequence"/>
</dbReference>
<dbReference type="PANTHER" id="PTHR40455">
    <property type="entry name" value="ANTITOXIN HIGA"/>
    <property type="match status" value="1"/>
</dbReference>
<comment type="caution">
    <text evidence="2">The sequence shown here is derived from an EMBL/GenBank/DDBJ whole genome shotgun (WGS) entry which is preliminary data.</text>
</comment>
<evidence type="ECO:0000313" key="3">
    <source>
        <dbReference type="Proteomes" id="UP000179344"/>
    </source>
</evidence>
<dbReference type="InterPro" id="IPR001387">
    <property type="entry name" value="Cro/C1-type_HTH"/>
</dbReference>
<dbReference type="InterPro" id="IPR010982">
    <property type="entry name" value="Lambda_DNA-bd_dom_sf"/>
</dbReference>
<dbReference type="SUPFAM" id="SSF47413">
    <property type="entry name" value="lambda repressor-like DNA-binding domains"/>
    <property type="match status" value="1"/>
</dbReference>
<organism evidence="2 3">
    <name type="scientific">Candidatus Muproteobacteria bacterium RBG_16_65_31</name>
    <dbReference type="NCBI Taxonomy" id="1817759"/>
    <lineage>
        <taxon>Bacteria</taxon>
        <taxon>Pseudomonadati</taxon>
        <taxon>Pseudomonadota</taxon>
        <taxon>Candidatus Muproteobacteria</taxon>
    </lineage>
</organism>
<dbReference type="PROSITE" id="PS50943">
    <property type="entry name" value="HTH_CROC1"/>
    <property type="match status" value="1"/>
</dbReference>
<dbReference type="CDD" id="cd00093">
    <property type="entry name" value="HTH_XRE"/>
    <property type="match status" value="1"/>
</dbReference>
<dbReference type="InterPro" id="IPR039060">
    <property type="entry name" value="Antitox_HigA"/>
</dbReference>
<dbReference type="AlphaFoldDB" id="A0A1F6TB48"/>
<evidence type="ECO:0000259" key="1">
    <source>
        <dbReference type="PROSITE" id="PS50943"/>
    </source>
</evidence>
<feature type="domain" description="HTH cro/C1-type" evidence="1">
    <location>
        <begin position="82"/>
        <end position="134"/>
    </location>
</feature>
<dbReference type="Gene3D" id="1.10.260.40">
    <property type="entry name" value="lambda repressor-like DNA-binding domains"/>
    <property type="match status" value="1"/>
</dbReference>
<reference evidence="2 3" key="1">
    <citation type="journal article" date="2016" name="Nat. Commun.">
        <title>Thousands of microbial genomes shed light on interconnected biogeochemical processes in an aquifer system.</title>
        <authorList>
            <person name="Anantharaman K."/>
            <person name="Brown C.T."/>
            <person name="Hug L.A."/>
            <person name="Sharon I."/>
            <person name="Castelle C.J."/>
            <person name="Probst A.J."/>
            <person name="Thomas B.C."/>
            <person name="Singh A."/>
            <person name="Wilkins M.J."/>
            <person name="Karaoz U."/>
            <person name="Brodie E.L."/>
            <person name="Williams K.H."/>
            <person name="Hubbard S.S."/>
            <person name="Banfield J.F."/>
        </authorList>
    </citation>
    <scope>NUCLEOTIDE SEQUENCE [LARGE SCALE GENOMIC DNA]</scope>
</reference>
<dbReference type="GO" id="GO:0006355">
    <property type="term" value="P:regulation of DNA-templated transcription"/>
    <property type="evidence" value="ECO:0007669"/>
    <property type="project" value="InterPro"/>
</dbReference>
<dbReference type="GO" id="GO:0001046">
    <property type="term" value="F:core promoter sequence-specific DNA binding"/>
    <property type="evidence" value="ECO:0007669"/>
    <property type="project" value="TreeGrafter"/>
</dbReference>
<dbReference type="EMBL" id="MFST01000154">
    <property type="protein sequence ID" value="OGI42347.1"/>
    <property type="molecule type" value="Genomic_DNA"/>
</dbReference>
<proteinExistence type="predicted"/>
<evidence type="ECO:0000313" key="2">
    <source>
        <dbReference type="EMBL" id="OGI42347.1"/>
    </source>
</evidence>
<dbReference type="PANTHER" id="PTHR40455:SF1">
    <property type="entry name" value="ANTITOXIN HIGA"/>
    <property type="match status" value="1"/>
</dbReference>
<dbReference type="SMART" id="SM00530">
    <property type="entry name" value="HTH_XRE"/>
    <property type="match status" value="1"/>
</dbReference>